<dbReference type="RefSeq" id="WP_125556708.1">
    <property type="nucleotide sequence ID" value="NZ_RBVX01000014.1"/>
</dbReference>
<gene>
    <name evidence="2" type="ORF">D7Z54_15185</name>
</gene>
<comment type="caution">
    <text evidence="2">The sequence shown here is derived from an EMBL/GenBank/DDBJ whole genome shotgun (WGS) entry which is preliminary data.</text>
</comment>
<keyword evidence="1" id="KW-1133">Transmembrane helix</keyword>
<feature type="transmembrane region" description="Helical" evidence="1">
    <location>
        <begin position="55"/>
        <end position="82"/>
    </location>
</feature>
<dbReference type="Proteomes" id="UP000275076">
    <property type="component" value="Unassembled WGS sequence"/>
</dbReference>
<dbReference type="AlphaFoldDB" id="A0A3R9P897"/>
<feature type="transmembrane region" description="Helical" evidence="1">
    <location>
        <begin position="88"/>
        <end position="108"/>
    </location>
</feature>
<protein>
    <submittedName>
        <fullName evidence="2">Uncharacterized protein</fullName>
    </submittedName>
</protein>
<sequence length="146" mass="17396">MRFKFNISNFHPKTLINKWIKRGATLVSTEKANPMDALSRMERKRQLKESKTDNYLFRASLYAFAVICFVLGSMPVIYFLPWEQAAEWFVYFLLVALFLSFSLSALTIKKQSKYVKLPYMWAIMIFSILLLLFYLFILIYFRFLLP</sequence>
<proteinExistence type="predicted"/>
<evidence type="ECO:0000256" key="1">
    <source>
        <dbReference type="SAM" id="Phobius"/>
    </source>
</evidence>
<dbReference type="OrthoDB" id="2969355at2"/>
<name>A0A3R9P897_9BACI</name>
<evidence type="ECO:0000313" key="3">
    <source>
        <dbReference type="Proteomes" id="UP000275076"/>
    </source>
</evidence>
<feature type="transmembrane region" description="Helical" evidence="1">
    <location>
        <begin position="120"/>
        <end position="141"/>
    </location>
</feature>
<accession>A0A3R9P897</accession>
<evidence type="ECO:0000313" key="2">
    <source>
        <dbReference type="EMBL" id="RSL32495.1"/>
    </source>
</evidence>
<organism evidence="2 3">
    <name type="scientific">Salibacterium salarium</name>
    <dbReference type="NCBI Taxonomy" id="284579"/>
    <lineage>
        <taxon>Bacteria</taxon>
        <taxon>Bacillati</taxon>
        <taxon>Bacillota</taxon>
        <taxon>Bacilli</taxon>
        <taxon>Bacillales</taxon>
        <taxon>Bacillaceae</taxon>
    </lineage>
</organism>
<keyword evidence="1" id="KW-0472">Membrane</keyword>
<keyword evidence="3" id="KW-1185">Reference proteome</keyword>
<dbReference type="EMBL" id="RBVX01000014">
    <property type="protein sequence ID" value="RSL32495.1"/>
    <property type="molecule type" value="Genomic_DNA"/>
</dbReference>
<keyword evidence="1" id="KW-0812">Transmembrane</keyword>
<reference evidence="2 3" key="1">
    <citation type="submission" date="2018-10" db="EMBL/GenBank/DDBJ databases">
        <title>Draft genome sequence of Bacillus salarius IM0101, isolated from a hypersaline soil in Inner Mongolia, China.</title>
        <authorList>
            <person name="Yamprayoonswat W."/>
            <person name="Boonvisut S."/>
            <person name="Jumpathong W."/>
            <person name="Sittihan S."/>
            <person name="Ruangsuj P."/>
            <person name="Wanthongcharoen S."/>
            <person name="Thongpramul N."/>
            <person name="Pimmason S."/>
            <person name="Yu B."/>
            <person name="Yasawong M."/>
        </authorList>
    </citation>
    <scope>NUCLEOTIDE SEQUENCE [LARGE SCALE GENOMIC DNA]</scope>
    <source>
        <strain evidence="2 3">IM0101</strain>
    </source>
</reference>